<evidence type="ECO:0000313" key="5">
    <source>
        <dbReference type="EMBL" id="KPL54856.1"/>
    </source>
</evidence>
<evidence type="ECO:0000259" key="4">
    <source>
        <dbReference type="Pfam" id="PF01464"/>
    </source>
</evidence>
<sequence length="322" mass="32731">MLTPIKLGLAAGAAVAAAVPASVILVETFDPIEPAATSVVVSATLPKAQGRADFDDPAFRPGPTGAAAPGLPTGAAAPGVVAPRLATTGSGSGSAPSADAQIAARVAAGFDAVAAPPPSAARMLLPPGPIALGKPAPDLPAGVTREPPVPEAEPVPFALAAVDRIDVDASPADPAARALERATPTPKPTRAAAGEPDDGRVRSLIEREAEALKVPPKLALAVFVTESGLDAGKRGPDGRIGVTQVSYRIARALGYQGSEKALSDPETNIRWGMKYLAGAYKRADGDICRTTMKFQGGHYVEKQTQLHLAYCGRVKQAMASLP</sequence>
<comment type="similarity">
    <text evidence="1">Belongs to the virb1 family.</text>
</comment>
<proteinExistence type="inferred from homology"/>
<dbReference type="InterPro" id="IPR008258">
    <property type="entry name" value="Transglycosylase_SLT_dom_1"/>
</dbReference>
<keyword evidence="6" id="KW-1185">Reference proteome</keyword>
<dbReference type="EMBL" id="LJYW01000001">
    <property type="protein sequence ID" value="KPL54856.1"/>
    <property type="molecule type" value="Genomic_DNA"/>
</dbReference>
<organism evidence="5 6">
    <name type="scientific">Prosthecodimorpha hirschii</name>
    <dbReference type="NCBI Taxonomy" id="665126"/>
    <lineage>
        <taxon>Bacteria</taxon>
        <taxon>Pseudomonadati</taxon>
        <taxon>Pseudomonadota</taxon>
        <taxon>Alphaproteobacteria</taxon>
        <taxon>Hyphomicrobiales</taxon>
        <taxon>Ancalomicrobiaceae</taxon>
        <taxon>Prosthecodimorpha</taxon>
    </lineage>
</organism>
<reference evidence="5 6" key="2">
    <citation type="submission" date="2015-10" db="EMBL/GenBank/DDBJ databases">
        <title>Draft Genome Sequence of Prosthecomicrobium hirschii ATCC 27832.</title>
        <authorList>
            <person name="Daniel J."/>
            <person name="Givan S.A."/>
            <person name="Brun Y.V."/>
            <person name="Brown P.J."/>
        </authorList>
    </citation>
    <scope>NUCLEOTIDE SEQUENCE [LARGE SCALE GENOMIC DNA]</scope>
    <source>
        <strain evidence="5 6">16</strain>
    </source>
</reference>
<evidence type="ECO:0000256" key="3">
    <source>
        <dbReference type="SAM" id="SignalP"/>
    </source>
</evidence>
<protein>
    <recommendedName>
        <fullName evidence="4">Transglycosylase SLT domain-containing protein</fullName>
    </recommendedName>
</protein>
<comment type="caution">
    <text evidence="5">The sequence shown here is derived from an EMBL/GenBank/DDBJ whole genome shotgun (WGS) entry which is preliminary data.</text>
</comment>
<dbReference type="RefSeq" id="WP_054361022.1">
    <property type="nucleotide sequence ID" value="NZ_LJYW01000001.1"/>
</dbReference>
<feature type="compositionally biased region" description="Low complexity" evidence="2">
    <location>
        <begin position="181"/>
        <end position="193"/>
    </location>
</feature>
<evidence type="ECO:0000256" key="2">
    <source>
        <dbReference type="SAM" id="MobiDB-lite"/>
    </source>
</evidence>
<feature type="domain" description="Transglycosylase SLT" evidence="4">
    <location>
        <begin position="204"/>
        <end position="294"/>
    </location>
</feature>
<evidence type="ECO:0000256" key="1">
    <source>
        <dbReference type="ARBA" id="ARBA00009387"/>
    </source>
</evidence>
<dbReference type="Gene3D" id="1.10.530.10">
    <property type="match status" value="1"/>
</dbReference>
<feature type="signal peptide" evidence="3">
    <location>
        <begin position="1"/>
        <end position="16"/>
    </location>
</feature>
<feature type="compositionally biased region" description="Low complexity" evidence="2">
    <location>
        <begin position="59"/>
        <end position="72"/>
    </location>
</feature>
<dbReference type="Pfam" id="PF01464">
    <property type="entry name" value="SLT"/>
    <property type="match status" value="1"/>
</dbReference>
<feature type="region of interest" description="Disordered" evidence="2">
    <location>
        <begin position="52"/>
        <end position="72"/>
    </location>
</feature>
<dbReference type="STRING" id="665126.ABB55_23710"/>
<dbReference type="AlphaFoldDB" id="A0A0P6VV92"/>
<reference evidence="5 6" key="1">
    <citation type="submission" date="2015-09" db="EMBL/GenBank/DDBJ databases">
        <authorList>
            <person name="Jackson K.R."/>
            <person name="Lunt B.L."/>
            <person name="Fisher J.N.B."/>
            <person name="Gardner A.V."/>
            <person name="Bailey M.E."/>
            <person name="Deus L.M."/>
            <person name="Earl A.S."/>
            <person name="Gibby P.D."/>
            <person name="Hartmann K.A."/>
            <person name="Liu J.E."/>
            <person name="Manci A.M."/>
            <person name="Nielsen D.A."/>
            <person name="Solomon M.B."/>
            <person name="Breakwell D.P."/>
            <person name="Burnett S.H."/>
            <person name="Grose J.H."/>
        </authorList>
    </citation>
    <scope>NUCLEOTIDE SEQUENCE [LARGE SCALE GENOMIC DNA]</scope>
    <source>
        <strain evidence="5 6">16</strain>
    </source>
</reference>
<gene>
    <name evidence="5" type="ORF">ABB55_23710</name>
</gene>
<dbReference type="SUPFAM" id="SSF53955">
    <property type="entry name" value="Lysozyme-like"/>
    <property type="match status" value="1"/>
</dbReference>
<dbReference type="InterPro" id="IPR023346">
    <property type="entry name" value="Lysozyme-like_dom_sf"/>
</dbReference>
<name>A0A0P6VV92_9HYPH</name>
<evidence type="ECO:0000313" key="6">
    <source>
        <dbReference type="Proteomes" id="UP000048984"/>
    </source>
</evidence>
<accession>A0A0P6VV92</accession>
<feature type="region of interest" description="Disordered" evidence="2">
    <location>
        <begin position="173"/>
        <end position="197"/>
    </location>
</feature>
<feature type="chain" id="PRO_5006131840" description="Transglycosylase SLT domain-containing protein" evidence="3">
    <location>
        <begin position="17"/>
        <end position="322"/>
    </location>
</feature>
<keyword evidence="3" id="KW-0732">Signal</keyword>
<dbReference type="Proteomes" id="UP000048984">
    <property type="component" value="Unassembled WGS sequence"/>
</dbReference>